<gene>
    <name evidence="9" type="ORF">FHS30_003111</name>
</gene>
<evidence type="ECO:0000256" key="3">
    <source>
        <dbReference type="ARBA" id="ARBA00012141"/>
    </source>
</evidence>
<dbReference type="RefSeq" id="WP_183911381.1">
    <property type="nucleotide sequence ID" value="NZ_JACHXZ010000004.1"/>
</dbReference>
<evidence type="ECO:0000256" key="6">
    <source>
        <dbReference type="ARBA" id="ARBA00022679"/>
    </source>
</evidence>
<dbReference type="AlphaFoldDB" id="A0A839UWR3"/>
<dbReference type="NCBIfam" id="TIGR00095">
    <property type="entry name" value="16S rRNA (guanine(966)-N(2))-methyltransferase RsmD"/>
    <property type="match status" value="1"/>
</dbReference>
<evidence type="ECO:0000256" key="7">
    <source>
        <dbReference type="ARBA" id="ARBA00048326"/>
    </source>
</evidence>
<dbReference type="InterPro" id="IPR004398">
    <property type="entry name" value="RNA_MeTrfase_RsmD"/>
</dbReference>
<evidence type="ECO:0000313" key="9">
    <source>
        <dbReference type="EMBL" id="MBB3169898.1"/>
    </source>
</evidence>
<evidence type="ECO:0000256" key="4">
    <source>
        <dbReference type="ARBA" id="ARBA00013682"/>
    </source>
</evidence>
<dbReference type="CDD" id="cd02440">
    <property type="entry name" value="AdoMet_MTases"/>
    <property type="match status" value="1"/>
</dbReference>
<keyword evidence="8" id="KW-0698">rRNA processing</keyword>
<dbReference type="Proteomes" id="UP000559987">
    <property type="component" value="Unassembled WGS sequence"/>
</dbReference>
<organism evidence="9 10">
    <name type="scientific">Simiduia aestuariiviva</name>
    <dbReference type="NCBI Taxonomy" id="1510459"/>
    <lineage>
        <taxon>Bacteria</taxon>
        <taxon>Pseudomonadati</taxon>
        <taxon>Pseudomonadota</taxon>
        <taxon>Gammaproteobacteria</taxon>
        <taxon>Cellvibrionales</taxon>
        <taxon>Cellvibrionaceae</taxon>
        <taxon>Simiduia</taxon>
    </lineage>
</organism>
<comment type="caution">
    <text evidence="9">The sequence shown here is derived from an EMBL/GenBank/DDBJ whole genome shotgun (WGS) entry which is preliminary data.</text>
</comment>
<keyword evidence="8" id="KW-0949">S-adenosyl-L-methionine</keyword>
<protein>
    <recommendedName>
        <fullName evidence="4 8">Ribosomal RNA small subunit methyltransferase D</fullName>
        <ecNumber evidence="3 8">2.1.1.171</ecNumber>
    </recommendedName>
</protein>
<dbReference type="GO" id="GO:0003676">
    <property type="term" value="F:nucleic acid binding"/>
    <property type="evidence" value="ECO:0007669"/>
    <property type="project" value="InterPro"/>
</dbReference>
<comment type="catalytic activity">
    <reaction evidence="7 8">
        <text>guanosine(966) in 16S rRNA + S-adenosyl-L-methionine = N(2)-methylguanosine(966) in 16S rRNA + S-adenosyl-L-homocysteine + H(+)</text>
        <dbReference type="Rhea" id="RHEA:23548"/>
        <dbReference type="Rhea" id="RHEA-COMP:10211"/>
        <dbReference type="Rhea" id="RHEA-COMP:10212"/>
        <dbReference type="ChEBI" id="CHEBI:15378"/>
        <dbReference type="ChEBI" id="CHEBI:57856"/>
        <dbReference type="ChEBI" id="CHEBI:59789"/>
        <dbReference type="ChEBI" id="CHEBI:74269"/>
        <dbReference type="ChEBI" id="CHEBI:74481"/>
        <dbReference type="EC" id="2.1.1.171"/>
    </reaction>
</comment>
<dbReference type="EMBL" id="JACHXZ010000004">
    <property type="protein sequence ID" value="MBB3169898.1"/>
    <property type="molecule type" value="Genomic_DNA"/>
</dbReference>
<dbReference type="Gene3D" id="3.40.50.150">
    <property type="entry name" value="Vaccinia Virus protein VP39"/>
    <property type="match status" value="1"/>
</dbReference>
<keyword evidence="5 8" id="KW-0489">Methyltransferase</keyword>
<dbReference type="PANTHER" id="PTHR43542">
    <property type="entry name" value="METHYLTRANSFERASE"/>
    <property type="match status" value="1"/>
</dbReference>
<accession>A0A839UWR3</accession>
<dbReference type="InterPro" id="IPR002052">
    <property type="entry name" value="DNA_methylase_N6_adenine_CS"/>
</dbReference>
<evidence type="ECO:0000256" key="5">
    <source>
        <dbReference type="ARBA" id="ARBA00022603"/>
    </source>
</evidence>
<dbReference type="Pfam" id="PF03602">
    <property type="entry name" value="Cons_hypoth95"/>
    <property type="match status" value="1"/>
</dbReference>
<comment type="function">
    <text evidence="1 8">Specifically methylates the guanine in position 966 of 16S rRNA in the assembled 30S particle.</text>
</comment>
<dbReference type="SUPFAM" id="SSF53335">
    <property type="entry name" value="S-adenosyl-L-methionine-dependent methyltransferases"/>
    <property type="match status" value="1"/>
</dbReference>
<keyword evidence="10" id="KW-1185">Reference proteome</keyword>
<sequence>MKKRPLRQPESHGQLRIIGGQWRGRKLRFPVVAGLRPTGDRVRETLFNWLQMSIAEARCLDVFAGAGGLGLEALSRGCTHCTMIEKDTQACRQLDANLQLLQAQGAEVVQADALAWLAGYTGPGFDVVFLDPPFAADLWQASLDQIGTHLNPNAQIYVEAPVGKALITPNNWQLHREKCAGEVCYRLYHCL</sequence>
<comment type="similarity">
    <text evidence="2 8">Belongs to the methyltransferase superfamily. RsmD family.</text>
</comment>
<name>A0A839UWR3_9GAMM</name>
<dbReference type="GO" id="GO:0052913">
    <property type="term" value="F:16S rRNA (guanine(966)-N(2))-methyltransferase activity"/>
    <property type="evidence" value="ECO:0007669"/>
    <property type="project" value="UniProtKB-EC"/>
</dbReference>
<evidence type="ECO:0000313" key="10">
    <source>
        <dbReference type="Proteomes" id="UP000559987"/>
    </source>
</evidence>
<dbReference type="InterPro" id="IPR029063">
    <property type="entry name" value="SAM-dependent_MTases_sf"/>
</dbReference>
<reference evidence="9 10" key="1">
    <citation type="submission" date="2020-08" db="EMBL/GenBank/DDBJ databases">
        <title>Genomic Encyclopedia of Type Strains, Phase III (KMG-III): the genomes of soil and plant-associated and newly described type strains.</title>
        <authorList>
            <person name="Whitman W."/>
        </authorList>
    </citation>
    <scope>NUCLEOTIDE SEQUENCE [LARGE SCALE GENOMIC DNA]</scope>
    <source>
        <strain evidence="9 10">CECT 8571</strain>
    </source>
</reference>
<evidence type="ECO:0000256" key="1">
    <source>
        <dbReference type="ARBA" id="ARBA00002649"/>
    </source>
</evidence>
<dbReference type="PROSITE" id="PS00092">
    <property type="entry name" value="N6_MTASE"/>
    <property type="match status" value="1"/>
</dbReference>
<dbReference type="EC" id="2.1.1.171" evidence="3 8"/>
<proteinExistence type="inferred from homology"/>
<dbReference type="PIRSF" id="PIRSF004553">
    <property type="entry name" value="CHP00095"/>
    <property type="match status" value="1"/>
</dbReference>
<dbReference type="PANTHER" id="PTHR43542:SF1">
    <property type="entry name" value="METHYLTRANSFERASE"/>
    <property type="match status" value="1"/>
</dbReference>
<evidence type="ECO:0000256" key="8">
    <source>
        <dbReference type="PIRNR" id="PIRNR004553"/>
    </source>
</evidence>
<keyword evidence="6 8" id="KW-0808">Transferase</keyword>
<evidence type="ECO:0000256" key="2">
    <source>
        <dbReference type="ARBA" id="ARBA00005269"/>
    </source>
</evidence>